<dbReference type="OrthoDB" id="1582947at2759"/>
<keyword evidence="2" id="KW-1133">Transmembrane helix</keyword>
<dbReference type="InterPro" id="IPR052579">
    <property type="entry name" value="Zinc_finger_SWIM"/>
</dbReference>
<feature type="compositionally biased region" description="Basic and acidic residues" evidence="1">
    <location>
        <begin position="665"/>
        <end position="679"/>
    </location>
</feature>
<keyword evidence="2" id="KW-0812">Transmembrane</keyword>
<keyword evidence="4" id="KW-1185">Reference proteome</keyword>
<feature type="region of interest" description="Disordered" evidence="1">
    <location>
        <begin position="730"/>
        <end position="754"/>
    </location>
</feature>
<evidence type="ECO:0000313" key="3">
    <source>
        <dbReference type="EMBL" id="KAD5317950.1"/>
    </source>
</evidence>
<gene>
    <name evidence="3" type="ORF">E3N88_17896</name>
</gene>
<feature type="transmembrane region" description="Helical" evidence="2">
    <location>
        <begin position="39"/>
        <end position="63"/>
    </location>
</feature>
<dbReference type="PANTHER" id="PTHR31569:SF4">
    <property type="entry name" value="SWIM-TYPE DOMAIN-CONTAINING PROTEIN"/>
    <property type="match status" value="1"/>
</dbReference>
<organism evidence="3 4">
    <name type="scientific">Mikania micrantha</name>
    <name type="common">bitter vine</name>
    <dbReference type="NCBI Taxonomy" id="192012"/>
    <lineage>
        <taxon>Eukaryota</taxon>
        <taxon>Viridiplantae</taxon>
        <taxon>Streptophyta</taxon>
        <taxon>Embryophyta</taxon>
        <taxon>Tracheophyta</taxon>
        <taxon>Spermatophyta</taxon>
        <taxon>Magnoliopsida</taxon>
        <taxon>eudicotyledons</taxon>
        <taxon>Gunneridae</taxon>
        <taxon>Pentapetalae</taxon>
        <taxon>asterids</taxon>
        <taxon>campanulids</taxon>
        <taxon>Asterales</taxon>
        <taxon>Asteraceae</taxon>
        <taxon>Asteroideae</taxon>
        <taxon>Heliantheae alliance</taxon>
        <taxon>Eupatorieae</taxon>
        <taxon>Mikania</taxon>
    </lineage>
</organism>
<dbReference type="EMBL" id="SZYD01000009">
    <property type="protein sequence ID" value="KAD5317950.1"/>
    <property type="molecule type" value="Genomic_DNA"/>
</dbReference>
<evidence type="ECO:0000256" key="1">
    <source>
        <dbReference type="SAM" id="MobiDB-lite"/>
    </source>
</evidence>
<dbReference type="CDD" id="cd22744">
    <property type="entry name" value="OTU"/>
    <property type="match status" value="1"/>
</dbReference>
<reference evidence="3 4" key="1">
    <citation type="submission" date="2019-05" db="EMBL/GenBank/DDBJ databases">
        <title>Mikania micrantha, genome provides insights into the molecular mechanism of rapid growth.</title>
        <authorList>
            <person name="Liu B."/>
        </authorList>
    </citation>
    <scope>NUCLEOTIDE SEQUENCE [LARGE SCALE GENOMIC DNA]</scope>
    <source>
        <strain evidence="3">NLD-2019</strain>
        <tissue evidence="3">Leaf</tissue>
    </source>
</reference>
<keyword evidence="2" id="KW-0472">Membrane</keyword>
<accession>A0A5N6NUK3</accession>
<feature type="compositionally biased region" description="Polar residues" evidence="1">
    <location>
        <begin position="698"/>
        <end position="713"/>
    </location>
</feature>
<sequence length="836" mass="95369">MALRITYYDVDSMRWSSCTASSVREEEAGSRVQAAGHRGVLWCWCWAASGAAVLDCWCCYGFLFRRRKERLRGGNLFVFSCYDDHPVRVGLRNDLMFCILARQQACSHCRTLYLFPSYGSESFLSLCECVVTLQGRPVVVSIAPPFLILYIGRLCANKETHQLIEVSEDFFEVQNSDFASGSNQKNPEFATGIIERSHETCEASQQLFDGQSNNFVPSLKQEDTNLPTDFAYPFLHGASCMLGNIYVPSAFGSESPAKYMASASQASTSVNLNEKTPVEYSYGTIDLNAEPNADVGFDSQASYGFVYDDSKQSNAEEGYEEKPAASNVNWKPKRFTQEEEDLVENLTERHMDPRNILSSIKKHNPANVSVSRDVYNLQQKLKNNKKFGDTLMQVLEDVLHNENIAKHCKASFSDADWKKFKGRWVNLCKFPTTELYEYNYNRLYERLIKDNKKRVLEYLTHTWLNSYRDMFVTTWTNRTRNFGQRTTNQVESQHSNLKRFLRSTNSTLASLVGFINEIVQAQEVKMKHDFETSLIKTMGHHKLPIFDNLRGKVSRNALDLLVEEKDKIRVMRGKNMTCGHQLWTSCGMSCACNISKYYNTDKKIPLSDIDIFWTKLNTANPTLLKEEEIDVIGQMGLVTKKINSKPPEIIKSLIKKVMAQVFPNKSDKKAPSVQKDTRGRPTLKAQKQKEQDVVKDNLASQESTFEPSRHSSFTAVTEKSQKPVFWRSRSTSVSKAMPPSDSLSQNGHRFPRNMKPEGLKNVYRFGRHILPLLQPYMIHIQDVDPDGNCGFCSVAVGLGFDESHWAFIRQQLLHELDFNADLLFFSFLPGYSPSHQ</sequence>
<dbReference type="PANTHER" id="PTHR31569">
    <property type="entry name" value="SWIM-TYPE DOMAIN-CONTAINING PROTEIN"/>
    <property type="match status" value="1"/>
</dbReference>
<proteinExistence type="predicted"/>
<evidence type="ECO:0000313" key="4">
    <source>
        <dbReference type="Proteomes" id="UP000326396"/>
    </source>
</evidence>
<evidence type="ECO:0000256" key="2">
    <source>
        <dbReference type="SAM" id="Phobius"/>
    </source>
</evidence>
<comment type="caution">
    <text evidence="3">The sequence shown here is derived from an EMBL/GenBank/DDBJ whole genome shotgun (WGS) entry which is preliminary data.</text>
</comment>
<dbReference type="AlphaFoldDB" id="A0A5N6NUK3"/>
<name>A0A5N6NUK3_9ASTR</name>
<dbReference type="Proteomes" id="UP000326396">
    <property type="component" value="Linkage Group LG17"/>
</dbReference>
<feature type="region of interest" description="Disordered" evidence="1">
    <location>
        <begin position="665"/>
        <end position="713"/>
    </location>
</feature>
<protein>
    <submittedName>
        <fullName evidence="3">Uncharacterized protein</fullName>
    </submittedName>
</protein>